<dbReference type="GeneID" id="76210283"/>
<evidence type="ECO:0000313" key="3">
    <source>
        <dbReference type="Proteomes" id="UP000245829"/>
    </source>
</evidence>
<dbReference type="EMBL" id="BGKI01000010">
    <property type="protein sequence ID" value="GBH35047.1"/>
    <property type="molecule type" value="Genomic_DNA"/>
</dbReference>
<dbReference type="OrthoDB" id="385464at2157"/>
<dbReference type="Proteomes" id="UP000245829">
    <property type="component" value="Unassembled WGS sequence"/>
</dbReference>
<sequence length="66" mass="6811">MNKVIIIGIIVAIIGIGALSVLGISSDSNNKESMDEFGNEVSSDDVKTEPKQFTIGLEESVGVSGG</sequence>
<keyword evidence="1" id="KW-1133">Transmembrane helix</keyword>
<protein>
    <submittedName>
        <fullName evidence="2">Uncharacterized protein</fullName>
    </submittedName>
</protein>
<organism evidence="2 3">
    <name type="scientific">Nitrosopumilus zosterae</name>
    <dbReference type="NCBI Taxonomy" id="718286"/>
    <lineage>
        <taxon>Archaea</taxon>
        <taxon>Nitrososphaerota</taxon>
        <taxon>Nitrososphaeria</taxon>
        <taxon>Nitrosopumilales</taxon>
        <taxon>Nitrosopumilaceae</taxon>
        <taxon>Nitrosopumilus</taxon>
    </lineage>
</organism>
<reference evidence="2 3" key="1">
    <citation type="submission" date="2018-05" db="EMBL/GenBank/DDBJ databases">
        <title>genome sequencing of Nitrosopumilus sp. NM25.</title>
        <authorList>
            <person name="Mori K."/>
            <person name="Nakagawa T."/>
        </authorList>
    </citation>
    <scope>NUCLEOTIDE SEQUENCE [LARGE SCALE GENOMIC DNA]</scope>
    <source>
        <strain evidence="2 3">NM25</strain>
    </source>
</reference>
<keyword evidence="1" id="KW-0472">Membrane</keyword>
<dbReference type="AlphaFoldDB" id="A0A2S2KU09"/>
<dbReference type="RefSeq" id="WP_109877637.1">
    <property type="nucleotide sequence ID" value="NZ_AP026695.1"/>
</dbReference>
<keyword evidence="3" id="KW-1185">Reference proteome</keyword>
<name>A0A2S2KU09_9ARCH</name>
<accession>A0A2S2KU09</accession>
<evidence type="ECO:0000256" key="1">
    <source>
        <dbReference type="SAM" id="Phobius"/>
    </source>
</evidence>
<evidence type="ECO:0000313" key="2">
    <source>
        <dbReference type="EMBL" id="GBH35047.1"/>
    </source>
</evidence>
<keyword evidence="1" id="KW-0812">Transmembrane</keyword>
<gene>
    <name evidence="2" type="ORF">NZNM25_18380</name>
</gene>
<comment type="caution">
    <text evidence="2">The sequence shown here is derived from an EMBL/GenBank/DDBJ whole genome shotgun (WGS) entry which is preliminary data.</text>
</comment>
<proteinExistence type="predicted"/>
<feature type="transmembrane region" description="Helical" evidence="1">
    <location>
        <begin position="6"/>
        <end position="24"/>
    </location>
</feature>